<evidence type="ECO:0000256" key="6">
    <source>
        <dbReference type="ARBA" id="ARBA00022692"/>
    </source>
</evidence>
<dbReference type="InterPro" id="IPR003824">
    <property type="entry name" value="UppP"/>
</dbReference>
<evidence type="ECO:0000256" key="14">
    <source>
        <dbReference type="HAMAP-Rule" id="MF_01006"/>
    </source>
</evidence>
<dbReference type="GO" id="GO:0050380">
    <property type="term" value="F:undecaprenyl-diphosphatase activity"/>
    <property type="evidence" value="ECO:0007669"/>
    <property type="project" value="UniProtKB-UniRule"/>
</dbReference>
<comment type="subcellular location">
    <subcellularLocation>
        <location evidence="1 14">Cell membrane</location>
        <topology evidence="1 14">Multi-pass membrane protein</topology>
    </subcellularLocation>
</comment>
<dbReference type="STRING" id="83771.SAMN02910357_00468"/>
<name>A0A1T4VXC3_9GAMM</name>
<accession>A0A1T4VXC3</accession>
<evidence type="ECO:0000256" key="11">
    <source>
        <dbReference type="ARBA" id="ARBA00032707"/>
    </source>
</evidence>
<evidence type="ECO:0000256" key="12">
    <source>
        <dbReference type="ARBA" id="ARBA00032932"/>
    </source>
</evidence>
<evidence type="ECO:0000313" key="15">
    <source>
        <dbReference type="EMBL" id="SKA69660.1"/>
    </source>
</evidence>
<evidence type="ECO:0000313" key="16">
    <source>
        <dbReference type="Proteomes" id="UP000242432"/>
    </source>
</evidence>
<dbReference type="NCBIfam" id="NF001393">
    <property type="entry name" value="PRK00281.2-4"/>
    <property type="match status" value="1"/>
</dbReference>
<evidence type="ECO:0000256" key="10">
    <source>
        <dbReference type="ARBA" id="ARBA00023251"/>
    </source>
</evidence>
<feature type="transmembrane region" description="Helical" evidence="14">
    <location>
        <begin position="41"/>
        <end position="61"/>
    </location>
</feature>
<comment type="catalytic activity">
    <reaction evidence="13 14">
        <text>di-trans,octa-cis-undecaprenyl diphosphate + H2O = di-trans,octa-cis-undecaprenyl phosphate + phosphate + H(+)</text>
        <dbReference type="Rhea" id="RHEA:28094"/>
        <dbReference type="ChEBI" id="CHEBI:15377"/>
        <dbReference type="ChEBI" id="CHEBI:15378"/>
        <dbReference type="ChEBI" id="CHEBI:43474"/>
        <dbReference type="ChEBI" id="CHEBI:58405"/>
        <dbReference type="ChEBI" id="CHEBI:60392"/>
        <dbReference type="EC" id="3.6.1.27"/>
    </reaction>
</comment>
<dbReference type="NCBIfam" id="TIGR00753">
    <property type="entry name" value="undec_PP_bacA"/>
    <property type="match status" value="1"/>
</dbReference>
<keyword evidence="10 14" id="KW-0046">Antibiotic resistance</keyword>
<dbReference type="Pfam" id="PF02673">
    <property type="entry name" value="BacA"/>
    <property type="match status" value="1"/>
</dbReference>
<comment type="similarity">
    <text evidence="2 14">Belongs to the UppP family.</text>
</comment>
<feature type="transmembrane region" description="Helical" evidence="14">
    <location>
        <begin position="259"/>
        <end position="278"/>
    </location>
</feature>
<keyword evidence="7 14" id="KW-0378">Hydrolase</keyword>
<reference evidence="16" key="1">
    <citation type="submission" date="2017-02" db="EMBL/GenBank/DDBJ databases">
        <authorList>
            <person name="Varghese N."/>
            <person name="Submissions S."/>
        </authorList>
    </citation>
    <scope>NUCLEOTIDE SEQUENCE [LARGE SCALE GENOMIC DNA]</scope>
    <source>
        <strain evidence="16">DSM 3072</strain>
    </source>
</reference>
<dbReference type="GO" id="GO:0071555">
    <property type="term" value="P:cell wall organization"/>
    <property type="evidence" value="ECO:0007669"/>
    <property type="project" value="UniProtKB-KW"/>
</dbReference>
<dbReference type="RefSeq" id="WP_078929526.1">
    <property type="nucleotide sequence ID" value="NZ_FUXX01000061.1"/>
</dbReference>
<dbReference type="PANTHER" id="PTHR30622:SF4">
    <property type="entry name" value="UNDECAPRENYL-DIPHOSPHATASE"/>
    <property type="match status" value="1"/>
</dbReference>
<comment type="miscellaneous">
    <text evidence="14">Bacitracin is thought to be involved in the inhibition of peptidoglycan synthesis by sequestering undecaprenyl diphosphate, thereby reducing the pool of lipid carrier available.</text>
</comment>
<evidence type="ECO:0000256" key="4">
    <source>
        <dbReference type="ARBA" id="ARBA00021581"/>
    </source>
</evidence>
<evidence type="ECO:0000256" key="9">
    <source>
        <dbReference type="ARBA" id="ARBA00023136"/>
    </source>
</evidence>
<feature type="transmembrane region" description="Helical" evidence="14">
    <location>
        <begin position="82"/>
        <end position="103"/>
    </location>
</feature>
<evidence type="ECO:0000256" key="2">
    <source>
        <dbReference type="ARBA" id="ARBA00010621"/>
    </source>
</evidence>
<evidence type="ECO:0000256" key="8">
    <source>
        <dbReference type="ARBA" id="ARBA00022989"/>
    </source>
</evidence>
<protein>
    <recommendedName>
        <fullName evidence="4 14">Undecaprenyl-diphosphatase</fullName>
        <ecNumber evidence="3 14">3.6.1.27</ecNumber>
    </recommendedName>
    <alternativeName>
        <fullName evidence="12 14">Bacitracin resistance protein</fullName>
    </alternativeName>
    <alternativeName>
        <fullName evidence="11 14">Undecaprenyl pyrophosphate phosphatase</fullName>
    </alternativeName>
</protein>
<dbReference type="GO" id="GO:0009252">
    <property type="term" value="P:peptidoglycan biosynthetic process"/>
    <property type="evidence" value="ECO:0007669"/>
    <property type="project" value="UniProtKB-KW"/>
</dbReference>
<comment type="function">
    <text evidence="14">Catalyzes the dephosphorylation of undecaprenyl diphosphate (UPP). Confers resistance to bacitracin.</text>
</comment>
<dbReference type="GO" id="GO:0046677">
    <property type="term" value="P:response to antibiotic"/>
    <property type="evidence" value="ECO:0007669"/>
    <property type="project" value="UniProtKB-UniRule"/>
</dbReference>
<evidence type="ECO:0000256" key="5">
    <source>
        <dbReference type="ARBA" id="ARBA00022475"/>
    </source>
</evidence>
<evidence type="ECO:0000256" key="1">
    <source>
        <dbReference type="ARBA" id="ARBA00004651"/>
    </source>
</evidence>
<dbReference type="PANTHER" id="PTHR30622">
    <property type="entry name" value="UNDECAPRENYL-DIPHOSPHATASE"/>
    <property type="match status" value="1"/>
</dbReference>
<gene>
    <name evidence="14" type="primary">uppP</name>
    <name evidence="15" type="ORF">SAMN02745213_02241</name>
</gene>
<evidence type="ECO:0000256" key="13">
    <source>
        <dbReference type="ARBA" id="ARBA00047594"/>
    </source>
</evidence>
<keyword evidence="8 14" id="KW-1133">Transmembrane helix</keyword>
<keyword evidence="14" id="KW-0961">Cell wall biogenesis/degradation</keyword>
<feature type="transmembrane region" description="Helical" evidence="14">
    <location>
        <begin position="231"/>
        <end position="253"/>
    </location>
</feature>
<dbReference type="HAMAP" id="MF_01006">
    <property type="entry name" value="Undec_diphosphatase"/>
    <property type="match status" value="1"/>
</dbReference>
<sequence>MTFLHVLVLSIVQGLTEFLPVSSSAHLIFPAKLLGWPDQGLAFDVAVHLGTLMAVVLYYLADLVKISSYTIEACIKMKISPLARIGFCLIIATLPVCVVGTLFENYISSQLRDNIDVIAYCTIGFGILLGLASYVNKKMVWRNIDNIQGARSDSLRGLNYTQALVIGLFQALAVFPGVSRSGITLTAGLFIGMKSEAAARFSFLLAIPVIIASGAFEIYKIHTMGTLELQWVNLIIGAFLSFLVAIIVIHLFLKYIAKSGMAIFVIYRILLGALLLWLF</sequence>
<feature type="transmembrane region" description="Helical" evidence="14">
    <location>
        <begin position="198"/>
        <end position="219"/>
    </location>
</feature>
<dbReference type="EC" id="3.6.1.27" evidence="3 14"/>
<keyword evidence="9 14" id="KW-0472">Membrane</keyword>
<keyword evidence="16" id="KW-1185">Reference proteome</keyword>
<dbReference type="Proteomes" id="UP000242432">
    <property type="component" value="Unassembled WGS sequence"/>
</dbReference>
<evidence type="ECO:0000256" key="3">
    <source>
        <dbReference type="ARBA" id="ARBA00012374"/>
    </source>
</evidence>
<keyword evidence="14" id="KW-0133">Cell shape</keyword>
<organism evidence="15 16">
    <name type="scientific">Succinivibrio dextrinosolvens DSM 3072</name>
    <dbReference type="NCBI Taxonomy" id="1123324"/>
    <lineage>
        <taxon>Bacteria</taxon>
        <taxon>Pseudomonadati</taxon>
        <taxon>Pseudomonadota</taxon>
        <taxon>Gammaproteobacteria</taxon>
        <taxon>Aeromonadales</taxon>
        <taxon>Succinivibrionaceae</taxon>
        <taxon>Succinivibrio</taxon>
    </lineage>
</organism>
<dbReference type="EMBL" id="FUXX01000061">
    <property type="protein sequence ID" value="SKA69660.1"/>
    <property type="molecule type" value="Genomic_DNA"/>
</dbReference>
<dbReference type="AlphaFoldDB" id="A0A1T4VXC3"/>
<keyword evidence="5 14" id="KW-1003">Cell membrane</keyword>
<evidence type="ECO:0000256" key="7">
    <source>
        <dbReference type="ARBA" id="ARBA00022801"/>
    </source>
</evidence>
<dbReference type="GO" id="GO:0008360">
    <property type="term" value="P:regulation of cell shape"/>
    <property type="evidence" value="ECO:0007669"/>
    <property type="project" value="UniProtKB-KW"/>
</dbReference>
<keyword evidence="14" id="KW-0573">Peptidoglycan synthesis</keyword>
<keyword evidence="6 14" id="KW-0812">Transmembrane</keyword>
<dbReference type="GO" id="GO:0005886">
    <property type="term" value="C:plasma membrane"/>
    <property type="evidence" value="ECO:0007669"/>
    <property type="project" value="UniProtKB-SubCell"/>
</dbReference>
<feature type="transmembrane region" description="Helical" evidence="14">
    <location>
        <begin position="115"/>
        <end position="136"/>
    </location>
</feature>
<feature type="transmembrane region" description="Helical" evidence="14">
    <location>
        <begin position="157"/>
        <end position="178"/>
    </location>
</feature>
<proteinExistence type="inferred from homology"/>